<evidence type="ECO:0000256" key="1">
    <source>
        <dbReference type="SAM" id="MobiDB-lite"/>
    </source>
</evidence>
<organism evidence="2 3">
    <name type="scientific">Aromatoleum toluolicum</name>
    <dbReference type="NCBI Taxonomy" id="90060"/>
    <lineage>
        <taxon>Bacteria</taxon>
        <taxon>Pseudomonadati</taxon>
        <taxon>Pseudomonadota</taxon>
        <taxon>Betaproteobacteria</taxon>
        <taxon>Rhodocyclales</taxon>
        <taxon>Rhodocyclaceae</taxon>
        <taxon>Aromatoleum</taxon>
    </lineage>
</organism>
<dbReference type="Proteomes" id="UP000634522">
    <property type="component" value="Unassembled WGS sequence"/>
</dbReference>
<proteinExistence type="predicted"/>
<evidence type="ECO:0000313" key="2">
    <source>
        <dbReference type="EMBL" id="NMF98401.1"/>
    </source>
</evidence>
<comment type="caution">
    <text evidence="2">The sequence shown here is derived from an EMBL/GenBank/DDBJ whole genome shotgun (WGS) entry which is preliminary data.</text>
</comment>
<dbReference type="EMBL" id="WTVS01000026">
    <property type="protein sequence ID" value="NMF98401.1"/>
    <property type="molecule type" value="Genomic_DNA"/>
</dbReference>
<name>A0ABX1NGH3_9RHOO</name>
<feature type="region of interest" description="Disordered" evidence="1">
    <location>
        <begin position="1"/>
        <end position="20"/>
    </location>
</feature>
<protein>
    <submittedName>
        <fullName evidence="2">Uncharacterized protein</fullName>
    </submittedName>
</protein>
<gene>
    <name evidence="2" type="ORF">GPA27_13500</name>
</gene>
<sequence length="74" mass="8573">MPGYTSPLGRLGPNAPEAERVKQAAWREDKILVVRLDDERLDFMQREFVRQIGEQLYGKAKVFTSKGKRDEHGR</sequence>
<keyword evidence="3" id="KW-1185">Reference proteome</keyword>
<accession>A0ABX1NGH3</accession>
<evidence type="ECO:0000313" key="3">
    <source>
        <dbReference type="Proteomes" id="UP000634522"/>
    </source>
</evidence>
<reference evidence="2 3" key="1">
    <citation type="submission" date="2019-12" db="EMBL/GenBank/DDBJ databases">
        <title>Comparative genomics gives insights into the taxonomy of the Azoarcus-Aromatoleum group and reveals separate origins of nif in the plant-associated Azoarcus and non-plant-associated Aromatoleum sub-groups.</title>
        <authorList>
            <person name="Lafos M."/>
            <person name="Maluk M."/>
            <person name="Batista M."/>
            <person name="Junghare M."/>
            <person name="Carmona M."/>
            <person name="Faoro H."/>
            <person name="Cruz L.M."/>
            <person name="Battistoni F."/>
            <person name="De Souza E."/>
            <person name="Pedrosa F."/>
            <person name="Chen W.-M."/>
            <person name="Poole P.S."/>
            <person name="Dixon R.A."/>
            <person name="James E.K."/>
        </authorList>
    </citation>
    <scope>NUCLEOTIDE SEQUENCE [LARGE SCALE GENOMIC DNA]</scope>
    <source>
        <strain evidence="2 3">T</strain>
    </source>
</reference>
<dbReference type="RefSeq" id="WP_169141153.1">
    <property type="nucleotide sequence ID" value="NZ_WTVS01000026.1"/>
</dbReference>